<accession>A0A060ZG44</accession>
<sequence>MVLARVGQDGTAQLAHDGGALDTVALHVSDHEADACVRKHDSVVPVAADSGRRAGGQVPGGGDHFWQVAEDARQQSSLEAFGEGVLALTQAGSVQCLAEQVRHHHHDRLFLRLEEALLGEAQAAHTYRVSAGSQWEERPGTLTVVPGVGVGGEQLGAVREEQRVPSVQRVGGRGRAVAAGAVNLSEVFGGDTAVARDPQPAVADDVQDEGLRVIRMHEPRLGGHDHIVGLRGLVEGGTEFVQLVHQRHAGGPGCIRYAPYGSLLAGLPQVRGVHRQQQGIVRVRQGQTVFCQWHQIPCQPVADSPQPPTLLVTHQSGPGRDADEGERSKSAAVCV</sequence>
<feature type="compositionally biased region" description="Basic and acidic residues" evidence="1">
    <location>
        <begin position="320"/>
        <end position="329"/>
    </location>
</feature>
<gene>
    <name evidence="2" type="ORF">SIRAN1715</name>
</gene>
<dbReference type="HOGENOM" id="CLU_828796_0_0_11"/>
<evidence type="ECO:0000313" key="2">
    <source>
        <dbReference type="EMBL" id="CDR04560.1"/>
    </source>
</evidence>
<name>A0A060ZG44_9ACTN</name>
<feature type="region of interest" description="Disordered" evidence="1">
    <location>
        <begin position="302"/>
        <end position="335"/>
    </location>
</feature>
<organism evidence="2">
    <name type="scientific">Streptomyces iranensis</name>
    <dbReference type="NCBI Taxonomy" id="576784"/>
    <lineage>
        <taxon>Bacteria</taxon>
        <taxon>Bacillati</taxon>
        <taxon>Actinomycetota</taxon>
        <taxon>Actinomycetes</taxon>
        <taxon>Kitasatosporales</taxon>
        <taxon>Streptomycetaceae</taxon>
        <taxon>Streptomyces</taxon>
        <taxon>Streptomyces violaceusniger group</taxon>
    </lineage>
</organism>
<proteinExistence type="predicted"/>
<evidence type="ECO:0000256" key="1">
    <source>
        <dbReference type="SAM" id="MobiDB-lite"/>
    </source>
</evidence>
<protein>
    <submittedName>
        <fullName evidence="2">Uncharacterized protein</fullName>
    </submittedName>
</protein>
<dbReference type="EMBL" id="LK022848">
    <property type="protein sequence ID" value="CDR04560.1"/>
    <property type="molecule type" value="Genomic_DNA"/>
</dbReference>
<reference evidence="2" key="1">
    <citation type="submission" date="2014-05" db="EMBL/GenBank/DDBJ databases">
        <authorList>
            <person name="Horn Fabian"/>
        </authorList>
    </citation>
    <scope>NUCLEOTIDE SEQUENCE</scope>
</reference>
<dbReference type="AlphaFoldDB" id="A0A060ZG44"/>